<organism evidence="1 2">
    <name type="scientific">Pyronema omphalodes (strain CBS 100304)</name>
    <name type="common">Pyronema confluens</name>
    <dbReference type="NCBI Taxonomy" id="1076935"/>
    <lineage>
        <taxon>Eukaryota</taxon>
        <taxon>Fungi</taxon>
        <taxon>Dikarya</taxon>
        <taxon>Ascomycota</taxon>
        <taxon>Pezizomycotina</taxon>
        <taxon>Pezizomycetes</taxon>
        <taxon>Pezizales</taxon>
        <taxon>Pyronemataceae</taxon>
        <taxon>Pyronema</taxon>
    </lineage>
</organism>
<protein>
    <submittedName>
        <fullName evidence="1">Uncharacterized protein</fullName>
    </submittedName>
</protein>
<sequence>MSLILDDFYSAIRLTSLPCPLRWITTWKESMVCKAIYGAPQSSNWQTLDFDKNFCETTRRNANGQDSLHKGFVALSELDQNAIVVEMDEGFRWAQDLDWRDVEMGRILK</sequence>
<keyword evidence="2" id="KW-1185">Reference proteome</keyword>
<evidence type="ECO:0000313" key="2">
    <source>
        <dbReference type="Proteomes" id="UP000018144"/>
    </source>
</evidence>
<dbReference type="EMBL" id="HF935341">
    <property type="protein sequence ID" value="CCX07205.1"/>
    <property type="molecule type" value="Genomic_DNA"/>
</dbReference>
<evidence type="ECO:0000313" key="1">
    <source>
        <dbReference type="EMBL" id="CCX07205.1"/>
    </source>
</evidence>
<gene>
    <name evidence="1" type="ORF">PCON_06794</name>
</gene>
<accession>U4KZP0</accession>
<dbReference type="AlphaFoldDB" id="U4KZP0"/>
<reference evidence="1 2" key="1">
    <citation type="journal article" date="2013" name="PLoS Genet.">
        <title>The genome and development-dependent transcriptomes of Pyronema confluens: a window into fungal evolution.</title>
        <authorList>
            <person name="Traeger S."/>
            <person name="Altegoer F."/>
            <person name="Freitag M."/>
            <person name="Gabaldon T."/>
            <person name="Kempken F."/>
            <person name="Kumar A."/>
            <person name="Marcet-Houben M."/>
            <person name="Poggeler S."/>
            <person name="Stajich J.E."/>
            <person name="Nowrousian M."/>
        </authorList>
    </citation>
    <scope>NUCLEOTIDE SEQUENCE [LARGE SCALE GENOMIC DNA]</scope>
    <source>
        <strain evidence="2">CBS 100304</strain>
        <tissue evidence="1">Vegetative mycelium</tissue>
    </source>
</reference>
<dbReference type="Proteomes" id="UP000018144">
    <property type="component" value="Unassembled WGS sequence"/>
</dbReference>
<proteinExistence type="predicted"/>
<name>U4KZP0_PYROM</name>